<reference evidence="2" key="1">
    <citation type="journal article" date="2020" name="Stud. Mycol.">
        <title>101 Dothideomycetes genomes: a test case for predicting lifestyles and emergence of pathogens.</title>
        <authorList>
            <person name="Haridas S."/>
            <person name="Albert R."/>
            <person name="Binder M."/>
            <person name="Bloem J."/>
            <person name="Labutti K."/>
            <person name="Salamov A."/>
            <person name="Andreopoulos B."/>
            <person name="Baker S."/>
            <person name="Barry K."/>
            <person name="Bills G."/>
            <person name="Bluhm B."/>
            <person name="Cannon C."/>
            <person name="Castanera R."/>
            <person name="Culley D."/>
            <person name="Daum C."/>
            <person name="Ezra D."/>
            <person name="Gonzalez J."/>
            <person name="Henrissat B."/>
            <person name="Kuo A."/>
            <person name="Liang C."/>
            <person name="Lipzen A."/>
            <person name="Lutzoni F."/>
            <person name="Magnuson J."/>
            <person name="Mondo S."/>
            <person name="Nolan M."/>
            <person name="Ohm R."/>
            <person name="Pangilinan J."/>
            <person name="Park H.-J."/>
            <person name="Ramirez L."/>
            <person name="Alfaro M."/>
            <person name="Sun H."/>
            <person name="Tritt A."/>
            <person name="Yoshinaga Y."/>
            <person name="Zwiers L.-H."/>
            <person name="Turgeon B."/>
            <person name="Goodwin S."/>
            <person name="Spatafora J."/>
            <person name="Crous P."/>
            <person name="Grigoriev I."/>
        </authorList>
    </citation>
    <scope>NUCLEOTIDE SEQUENCE</scope>
    <source>
        <strain evidence="2">CBS 690.94</strain>
    </source>
</reference>
<evidence type="ECO:0000313" key="2">
    <source>
        <dbReference type="EMBL" id="KAF2448158.1"/>
    </source>
</evidence>
<evidence type="ECO:0000256" key="1">
    <source>
        <dbReference type="SAM" id="MobiDB-lite"/>
    </source>
</evidence>
<evidence type="ECO:0000313" key="3">
    <source>
        <dbReference type="Proteomes" id="UP000799764"/>
    </source>
</evidence>
<keyword evidence="3" id="KW-1185">Reference proteome</keyword>
<protein>
    <submittedName>
        <fullName evidence="2">Uncharacterized protein</fullName>
    </submittedName>
</protein>
<proteinExistence type="predicted"/>
<dbReference type="Proteomes" id="UP000799764">
    <property type="component" value="Unassembled WGS sequence"/>
</dbReference>
<feature type="region of interest" description="Disordered" evidence="1">
    <location>
        <begin position="186"/>
        <end position="217"/>
    </location>
</feature>
<comment type="caution">
    <text evidence="2">The sequence shown here is derived from an EMBL/GenBank/DDBJ whole genome shotgun (WGS) entry which is preliminary data.</text>
</comment>
<name>A0A9P4PRZ2_9PLEO</name>
<accession>A0A9P4PRZ2</accession>
<dbReference type="AlphaFoldDB" id="A0A9P4PRZ2"/>
<organism evidence="2 3">
    <name type="scientific">Karstenula rhodostoma CBS 690.94</name>
    <dbReference type="NCBI Taxonomy" id="1392251"/>
    <lineage>
        <taxon>Eukaryota</taxon>
        <taxon>Fungi</taxon>
        <taxon>Dikarya</taxon>
        <taxon>Ascomycota</taxon>
        <taxon>Pezizomycotina</taxon>
        <taxon>Dothideomycetes</taxon>
        <taxon>Pleosporomycetidae</taxon>
        <taxon>Pleosporales</taxon>
        <taxon>Massarineae</taxon>
        <taxon>Didymosphaeriaceae</taxon>
        <taxon>Karstenula</taxon>
    </lineage>
</organism>
<dbReference type="EMBL" id="MU001495">
    <property type="protein sequence ID" value="KAF2448158.1"/>
    <property type="molecule type" value="Genomic_DNA"/>
</dbReference>
<sequence length="217" mass="24266">MSNDPRSPEEQRLAGIFSETIENLLTDYQNKGEDPNVGHPDVVIHPGQDNMQLLRESNRCKNIPAIAQIHIRNDNPFEVTIWGTNKASIERIAETEEVAVKAMQQLLRRNVGAIRTAVKGWQPERVRMQNGSLKDKTDTDYYHFEVEDRVNLLTYPHTAGDSAMSVICSMDIGAWHLRVSRKIAAMSSEPDGSVSKGDTDGASESNTDKRPKPVKRG</sequence>
<gene>
    <name evidence="2" type="ORF">P171DRAFT_508294</name>
</gene>